<keyword evidence="2" id="KW-1185">Reference proteome</keyword>
<organism evidence="1 2">
    <name type="scientific">Didymella pomorum</name>
    <dbReference type="NCBI Taxonomy" id="749634"/>
    <lineage>
        <taxon>Eukaryota</taxon>
        <taxon>Fungi</taxon>
        <taxon>Dikarya</taxon>
        <taxon>Ascomycota</taxon>
        <taxon>Pezizomycotina</taxon>
        <taxon>Dothideomycetes</taxon>
        <taxon>Pleosporomycetidae</taxon>
        <taxon>Pleosporales</taxon>
        <taxon>Pleosporineae</taxon>
        <taxon>Didymellaceae</taxon>
        <taxon>Didymella</taxon>
    </lineage>
</organism>
<reference evidence="1" key="1">
    <citation type="submission" date="2022-10" db="EMBL/GenBank/DDBJ databases">
        <title>Tapping the CABI collections for fungal endophytes: first genome assemblies for Collariella, Neodidymelliopsis, Ascochyta clinopodiicola, Didymella pomorum, Didymosphaeria variabile, Neocosmospora piperis and Neocucurbitaria cava.</title>
        <authorList>
            <person name="Hill R."/>
        </authorList>
    </citation>
    <scope>NUCLEOTIDE SEQUENCE</scope>
    <source>
        <strain evidence="1">IMI 355091</strain>
    </source>
</reference>
<evidence type="ECO:0008006" key="3">
    <source>
        <dbReference type="Google" id="ProtNLM"/>
    </source>
</evidence>
<proteinExistence type="predicted"/>
<comment type="caution">
    <text evidence="1">The sequence shown here is derived from an EMBL/GenBank/DDBJ whole genome shotgun (WGS) entry which is preliminary data.</text>
</comment>
<dbReference type="Proteomes" id="UP001140510">
    <property type="component" value="Unassembled WGS sequence"/>
</dbReference>
<gene>
    <name evidence="1" type="ORF">N0V91_010931</name>
</gene>
<protein>
    <recommendedName>
        <fullName evidence="3">F-box domain-containing protein</fullName>
    </recommendedName>
</protein>
<dbReference type="InterPro" id="IPR036047">
    <property type="entry name" value="F-box-like_dom_sf"/>
</dbReference>
<evidence type="ECO:0000313" key="1">
    <source>
        <dbReference type="EMBL" id="KAJ4395287.1"/>
    </source>
</evidence>
<evidence type="ECO:0000313" key="2">
    <source>
        <dbReference type="Proteomes" id="UP001140510"/>
    </source>
</evidence>
<dbReference type="Gene3D" id="1.20.1280.50">
    <property type="match status" value="1"/>
</dbReference>
<dbReference type="AlphaFoldDB" id="A0A9W8YYC8"/>
<accession>A0A9W8YYC8</accession>
<dbReference type="EMBL" id="JAPEVA010000164">
    <property type="protein sequence ID" value="KAJ4395287.1"/>
    <property type="molecule type" value="Genomic_DNA"/>
</dbReference>
<dbReference type="OrthoDB" id="3800738at2759"/>
<dbReference type="SUPFAM" id="SSF81383">
    <property type="entry name" value="F-box domain"/>
    <property type="match status" value="1"/>
</dbReference>
<name>A0A9W8YYC8_9PLEO</name>
<sequence>MRSHPTSRIPAAAATHALLLPDILFSIVPHLDFHSLFRGKRVCKTWQSVISRSHEARQILFLETDSTPFKAFKAAEEYDIAARSPAAWQRPSNRIRSRPEFRAMFNPWIFTHGCEPINSLEESEIYGGYFLQLAGRIPPTWRFTDRVSSGRLDFCLIPAELRRFASNVESACTSMFLTQPPVKRVLITVQGGYMSEEKVDLEKDEGVRIGDILAFVRATKAVSVMSKRNGKADFTTIELKFDEHYTGVKFMPMQQLVEDQSPSPPNYSSE</sequence>